<dbReference type="RefSeq" id="WP_035582935.1">
    <property type="nucleotide sequence ID" value="NZ_ARYJ01000008.1"/>
</dbReference>
<feature type="transmembrane region" description="Helical" evidence="3">
    <location>
        <begin position="196"/>
        <end position="214"/>
    </location>
</feature>
<organism evidence="4 5">
    <name type="scientific">Hyphomonas jannaschiana VP2</name>
    <dbReference type="NCBI Taxonomy" id="1280952"/>
    <lineage>
        <taxon>Bacteria</taxon>
        <taxon>Pseudomonadati</taxon>
        <taxon>Pseudomonadota</taxon>
        <taxon>Alphaproteobacteria</taxon>
        <taxon>Hyphomonadales</taxon>
        <taxon>Hyphomonadaceae</taxon>
        <taxon>Hyphomonas</taxon>
    </lineage>
</organism>
<feature type="transmembrane region" description="Helical" evidence="3">
    <location>
        <begin position="156"/>
        <end position="176"/>
    </location>
</feature>
<feature type="transmembrane region" description="Helical" evidence="3">
    <location>
        <begin position="38"/>
        <end position="60"/>
    </location>
</feature>
<keyword evidence="5" id="KW-1185">Reference proteome</keyword>
<dbReference type="Proteomes" id="UP000024816">
    <property type="component" value="Unassembled WGS sequence"/>
</dbReference>
<gene>
    <name evidence="4" type="ORF">HJA_12865</name>
</gene>
<sequence>MAEQDTDSGEKEFEATEQRRQQAREEGNVPQSKEANTLALIVGAMVAAVVLQVAIGNSVFQDFSSMLYHADAFSEDIFDSGGAETRSWFSSTLVKFAPILLILGAIVLLALVAQRSISFSAKKIQADPKKLSPVENLKKKYGARGLLDFLKDTVKLVFAATIAVVFLIQLAQDYYSSSAIQQGQFAEFTFSQVLKLIFWFLLFQFVLAAIDLPLQRRLHANQLKMTREEMKKELKQSEGDPQLKQQRRQKAQKITRGQMLTNVKDATVVMVNPEHYAVALKWDPESSKAPVCVAKGVDHLAARIREVATANNVPIYRDPPAARSMYSLVEVDEEIRPEHFAAVAAAINFVERVKRHME</sequence>
<dbReference type="PRINTS" id="PR00950">
    <property type="entry name" value="TYPE3IMSPROT"/>
</dbReference>
<dbReference type="InterPro" id="IPR029025">
    <property type="entry name" value="T3SS_substrate_exporter_C"/>
</dbReference>
<feature type="compositionally biased region" description="Basic and acidic residues" evidence="2">
    <location>
        <begin position="8"/>
        <end position="27"/>
    </location>
</feature>
<proteinExistence type="inferred from homology"/>
<feature type="region of interest" description="Disordered" evidence="2">
    <location>
        <begin position="229"/>
        <end position="254"/>
    </location>
</feature>
<dbReference type="eggNOG" id="COG1377">
    <property type="taxonomic scope" value="Bacteria"/>
</dbReference>
<dbReference type="PANTHER" id="PTHR30531">
    <property type="entry name" value="FLAGELLAR BIOSYNTHETIC PROTEIN FLHB"/>
    <property type="match status" value="1"/>
</dbReference>
<protein>
    <submittedName>
        <fullName evidence="4">FlhB/HrpN/YscU/SpaS family protein</fullName>
    </submittedName>
</protein>
<dbReference type="AlphaFoldDB" id="A0A059FA41"/>
<dbReference type="Pfam" id="PF01312">
    <property type="entry name" value="Bac_export_2"/>
    <property type="match status" value="1"/>
</dbReference>
<reference evidence="4 5" key="1">
    <citation type="journal article" date="2014" name="Antonie Van Leeuwenhoek">
        <title>Hyphomonas beringensis sp. nov. and Hyphomonas chukchiensis sp. nov., isolated from surface seawater of the Bering Sea and Chukchi Sea.</title>
        <authorList>
            <person name="Li C."/>
            <person name="Lai Q."/>
            <person name="Li G."/>
            <person name="Dong C."/>
            <person name="Wang J."/>
            <person name="Liao Y."/>
            <person name="Shao Z."/>
        </authorList>
    </citation>
    <scope>NUCLEOTIDE SEQUENCE [LARGE SCALE GENOMIC DNA]</scope>
    <source>
        <strain evidence="4 5">VP2</strain>
    </source>
</reference>
<feature type="region of interest" description="Disordered" evidence="2">
    <location>
        <begin position="1"/>
        <end position="31"/>
    </location>
</feature>
<dbReference type="STRING" id="1280952.HJA_12865"/>
<name>A0A059FA41_9PROT</name>
<evidence type="ECO:0000256" key="1">
    <source>
        <dbReference type="ARBA" id="ARBA00010690"/>
    </source>
</evidence>
<dbReference type="GO" id="GO:0009306">
    <property type="term" value="P:protein secretion"/>
    <property type="evidence" value="ECO:0007669"/>
    <property type="project" value="InterPro"/>
</dbReference>
<keyword evidence="3" id="KW-0812">Transmembrane</keyword>
<keyword evidence="3" id="KW-0472">Membrane</keyword>
<evidence type="ECO:0000256" key="3">
    <source>
        <dbReference type="SAM" id="Phobius"/>
    </source>
</evidence>
<feature type="transmembrane region" description="Helical" evidence="3">
    <location>
        <begin position="96"/>
        <end position="113"/>
    </location>
</feature>
<dbReference type="OrthoDB" id="9807950at2"/>
<dbReference type="Gene3D" id="3.40.1690.10">
    <property type="entry name" value="secretion proteins EscU"/>
    <property type="match status" value="1"/>
</dbReference>
<comment type="caution">
    <text evidence="4">The sequence shown here is derived from an EMBL/GenBank/DDBJ whole genome shotgun (WGS) entry which is preliminary data.</text>
</comment>
<dbReference type="SUPFAM" id="SSF160544">
    <property type="entry name" value="EscU C-terminal domain-like"/>
    <property type="match status" value="1"/>
</dbReference>
<dbReference type="InterPro" id="IPR006135">
    <property type="entry name" value="T3SS_substrate_exporter"/>
</dbReference>
<keyword evidence="3" id="KW-1133">Transmembrane helix</keyword>
<evidence type="ECO:0000313" key="4">
    <source>
        <dbReference type="EMBL" id="KCZ87431.1"/>
    </source>
</evidence>
<comment type="similarity">
    <text evidence="1">Belongs to the type III secretion exporter family.</text>
</comment>
<dbReference type="GO" id="GO:0005886">
    <property type="term" value="C:plasma membrane"/>
    <property type="evidence" value="ECO:0007669"/>
    <property type="project" value="TreeGrafter"/>
</dbReference>
<evidence type="ECO:0000313" key="5">
    <source>
        <dbReference type="Proteomes" id="UP000024816"/>
    </source>
</evidence>
<accession>A0A059FA41</accession>
<dbReference type="PATRIC" id="fig|1280952.3.peg.2573"/>
<feature type="compositionally biased region" description="Basic and acidic residues" evidence="2">
    <location>
        <begin position="229"/>
        <end position="238"/>
    </location>
</feature>
<evidence type="ECO:0000256" key="2">
    <source>
        <dbReference type="SAM" id="MobiDB-lite"/>
    </source>
</evidence>
<dbReference type="PANTHER" id="PTHR30531:SF12">
    <property type="entry name" value="FLAGELLAR BIOSYNTHETIC PROTEIN FLHB"/>
    <property type="match status" value="1"/>
</dbReference>
<dbReference type="EMBL" id="ARYJ01000008">
    <property type="protein sequence ID" value="KCZ87431.1"/>
    <property type="molecule type" value="Genomic_DNA"/>
</dbReference>